<sequence length="171" mass="18585">MATTTPNASGKDMDTEHSTAATVTSSAVPVDYSHIHGGAENYDAHHSTSKIRSELLNLKSDLDTLMSRASSMNDHELHDAKDKMMAKFGSMQQSAKDMASRASQRAADARQQFSQKAADAKQQFSQKASDARHQLDQGVDVTTQYIQERPLQSVAIAAGVGFLLGALFRRD</sequence>
<comment type="caution">
    <text evidence="3">The sequence shown here is derived from an EMBL/GenBank/DDBJ whole genome shotgun (WGS) entry which is preliminary data.</text>
</comment>
<evidence type="ECO:0000313" key="3">
    <source>
        <dbReference type="EMBL" id="MDQ9170421.1"/>
    </source>
</evidence>
<keyword evidence="4" id="KW-1185">Reference proteome</keyword>
<accession>A0ABU1BQZ0</accession>
<dbReference type="RefSeq" id="WP_338436342.1">
    <property type="nucleotide sequence ID" value="NZ_JAUYVH010000003.1"/>
</dbReference>
<dbReference type="Gene3D" id="1.20.120.20">
    <property type="entry name" value="Apolipoprotein"/>
    <property type="match status" value="1"/>
</dbReference>
<dbReference type="PANTHER" id="PTHR35893:SF3">
    <property type="entry name" value="INNER MEMBRANE PROTEIN"/>
    <property type="match status" value="1"/>
</dbReference>
<dbReference type="InterPro" id="IPR043605">
    <property type="entry name" value="DUF883_C"/>
</dbReference>
<proteinExistence type="predicted"/>
<protein>
    <recommendedName>
        <fullName evidence="2">DUF883 domain-containing protein</fullName>
    </recommendedName>
</protein>
<feature type="domain" description="DUF883" evidence="2">
    <location>
        <begin position="142"/>
        <end position="167"/>
    </location>
</feature>
<evidence type="ECO:0000313" key="4">
    <source>
        <dbReference type="Proteomes" id="UP001225596"/>
    </source>
</evidence>
<reference evidence="3 4" key="1">
    <citation type="submission" date="2023-08" db="EMBL/GenBank/DDBJ databases">
        <title>Oxalobacteraceae gen .nov., isolated from river sludge outside the plant.</title>
        <authorList>
            <person name="Zhao S.Y."/>
        </authorList>
    </citation>
    <scope>NUCLEOTIDE SEQUENCE [LARGE SCALE GENOMIC DNA]</scope>
    <source>
        <strain evidence="3 4">R-40</strain>
    </source>
</reference>
<dbReference type="InterPro" id="IPR010279">
    <property type="entry name" value="YqjD/ElaB"/>
</dbReference>
<dbReference type="Pfam" id="PF19029">
    <property type="entry name" value="DUF883_C"/>
    <property type="match status" value="1"/>
</dbReference>
<feature type="compositionally biased region" description="Low complexity" evidence="1">
    <location>
        <begin position="100"/>
        <end position="115"/>
    </location>
</feature>
<organism evidence="3 4">
    <name type="scientific">Keguizhuia sedimenti</name>
    <dbReference type="NCBI Taxonomy" id="3064264"/>
    <lineage>
        <taxon>Bacteria</taxon>
        <taxon>Pseudomonadati</taxon>
        <taxon>Pseudomonadota</taxon>
        <taxon>Betaproteobacteria</taxon>
        <taxon>Burkholderiales</taxon>
        <taxon>Oxalobacteraceae</taxon>
        <taxon>Keguizhuia</taxon>
    </lineage>
</organism>
<dbReference type="Proteomes" id="UP001225596">
    <property type="component" value="Unassembled WGS sequence"/>
</dbReference>
<dbReference type="PANTHER" id="PTHR35893">
    <property type="entry name" value="INNER MEMBRANE PROTEIN-RELATED"/>
    <property type="match status" value="1"/>
</dbReference>
<gene>
    <name evidence="3" type="ORF">Q8A64_08355</name>
</gene>
<feature type="region of interest" description="Disordered" evidence="1">
    <location>
        <begin position="1"/>
        <end position="22"/>
    </location>
</feature>
<feature type="region of interest" description="Disordered" evidence="1">
    <location>
        <begin position="89"/>
        <end position="135"/>
    </location>
</feature>
<evidence type="ECO:0000259" key="2">
    <source>
        <dbReference type="Pfam" id="PF19029"/>
    </source>
</evidence>
<name>A0ABU1BQZ0_9BURK</name>
<dbReference type="EMBL" id="JAUYVH010000003">
    <property type="protein sequence ID" value="MDQ9170421.1"/>
    <property type="molecule type" value="Genomic_DNA"/>
</dbReference>
<evidence type="ECO:0000256" key="1">
    <source>
        <dbReference type="SAM" id="MobiDB-lite"/>
    </source>
</evidence>